<feature type="non-terminal residue" evidence="2">
    <location>
        <position position="1"/>
    </location>
</feature>
<evidence type="ECO:0000313" key="2">
    <source>
        <dbReference type="EMBL" id="VVJ25356.1"/>
    </source>
</evidence>
<dbReference type="Pfam" id="PF07516">
    <property type="entry name" value="SecA_SW"/>
    <property type="match status" value="1"/>
</dbReference>
<dbReference type="Proteomes" id="UP000399805">
    <property type="component" value="Unassembled WGS sequence"/>
</dbReference>
<proteinExistence type="predicted"/>
<dbReference type="InterPro" id="IPR036266">
    <property type="entry name" value="SecA_Wing/Scaffold_sf"/>
</dbReference>
<name>A0A6I8M430_9PSEU</name>
<evidence type="ECO:0000259" key="1">
    <source>
        <dbReference type="Pfam" id="PF07516"/>
    </source>
</evidence>
<organism evidence="2 3">
    <name type="scientific">Amycolatopsis camponoti</name>
    <dbReference type="NCBI Taxonomy" id="2606593"/>
    <lineage>
        <taxon>Bacteria</taxon>
        <taxon>Bacillati</taxon>
        <taxon>Actinomycetota</taxon>
        <taxon>Actinomycetes</taxon>
        <taxon>Pseudonocardiales</taxon>
        <taxon>Pseudonocardiaceae</taxon>
        <taxon>Amycolatopsis</taxon>
    </lineage>
</organism>
<keyword evidence="3" id="KW-1185">Reference proteome</keyword>
<dbReference type="AlphaFoldDB" id="A0A6I8M430"/>
<dbReference type="Gene3D" id="1.10.3060.10">
    <property type="entry name" value="Helical scaffold and wing domains of SecA"/>
    <property type="match status" value="1"/>
</dbReference>
<feature type="domain" description="SecA Wing/Scaffold" evidence="1">
    <location>
        <begin position="69"/>
        <end position="157"/>
    </location>
</feature>
<accession>A0A6I8M430</accession>
<dbReference type="InterPro" id="IPR011116">
    <property type="entry name" value="SecA_Wing/Scaffold"/>
</dbReference>
<reference evidence="2 3" key="1">
    <citation type="submission" date="2019-09" db="EMBL/GenBank/DDBJ databases">
        <authorList>
            <person name="Leyn A S."/>
        </authorList>
    </citation>
    <scope>NUCLEOTIDE SEQUENCE [LARGE SCALE GENOMIC DNA]</scope>
    <source>
        <strain evidence="2">AA231_1</strain>
    </source>
</reference>
<dbReference type="EMBL" id="CABVGP010000005">
    <property type="protein sequence ID" value="VVJ25356.1"/>
    <property type="molecule type" value="Genomic_DNA"/>
</dbReference>
<gene>
    <name evidence="2" type="ORF">AA23TX_10066</name>
</gene>
<dbReference type="SUPFAM" id="SSF81886">
    <property type="entry name" value="Helical scaffold and wing domains of SecA"/>
    <property type="match status" value="1"/>
</dbReference>
<protein>
    <submittedName>
        <fullName evidence="2">Protein translocase subunit SecA paralog 1</fullName>
    </submittedName>
</protein>
<dbReference type="GO" id="GO:0016020">
    <property type="term" value="C:membrane"/>
    <property type="evidence" value="ECO:0007669"/>
    <property type="project" value="InterPro"/>
</dbReference>
<evidence type="ECO:0000313" key="3">
    <source>
        <dbReference type="Proteomes" id="UP000399805"/>
    </source>
</evidence>
<sequence>GIVDDEETGEITDNAALRQLNHAQRVAEGVDLEIHRNTWRYTRLIERQRRDLLVHRDKVLRTAYAAEQLEKAHPEKFGELKEKLDDQDKLEQMCREVLLFHVDQLWSDHLAFLTDVRESIHLRALARETPLDEFHRAAIPEFHKIIAEADSRAAKTLEEAELTDEGIDLGEAGVRRANTTWTYLVHDNPFDSDFEQTIKKVRSMIKRK</sequence>
<dbReference type="GO" id="GO:0017038">
    <property type="term" value="P:protein import"/>
    <property type="evidence" value="ECO:0007669"/>
    <property type="project" value="InterPro"/>
</dbReference>